<proteinExistence type="predicted"/>
<dbReference type="AlphaFoldDB" id="A0A0D2WW20"/>
<keyword evidence="4" id="KW-1185">Reference proteome</keyword>
<gene>
    <name evidence="3" type="ORF">CAOG_010077</name>
</gene>
<organism evidence="3 4">
    <name type="scientific">Capsaspora owczarzaki (strain ATCC 30864)</name>
    <dbReference type="NCBI Taxonomy" id="595528"/>
    <lineage>
        <taxon>Eukaryota</taxon>
        <taxon>Filasterea</taxon>
        <taxon>Capsaspora</taxon>
    </lineage>
</organism>
<feature type="compositionally biased region" description="Polar residues" evidence="1">
    <location>
        <begin position="19"/>
        <end position="36"/>
    </location>
</feature>
<feature type="compositionally biased region" description="Low complexity" evidence="1">
    <location>
        <begin position="1"/>
        <end position="18"/>
    </location>
</feature>
<dbReference type="Proteomes" id="UP000008743">
    <property type="component" value="Unassembled WGS sequence"/>
</dbReference>
<evidence type="ECO:0000256" key="1">
    <source>
        <dbReference type="SAM" id="MobiDB-lite"/>
    </source>
</evidence>
<keyword evidence="2" id="KW-1133">Transmembrane helix</keyword>
<feature type="transmembrane region" description="Helical" evidence="2">
    <location>
        <begin position="122"/>
        <end position="143"/>
    </location>
</feature>
<feature type="region of interest" description="Disordered" evidence="1">
    <location>
        <begin position="1"/>
        <end position="58"/>
    </location>
</feature>
<sequence>MPPISIPTLSLSPPSTLLNHNTATTQSQYSNDSNTHTHGRFLDSWHSSPRRRRPTRRRGKNECITANCSVLFYWLVIRVNGENARTLAGRDQQSGLLSVLLCCVALGCQVPQSSRVESLLRAGLFCIVCLLQIFFFFQIYSSFPIKLSLLLFSLRFPIRSHSCNTHTRALALLFSLSSCCAVRCG</sequence>
<accession>A0A0D2WW20</accession>
<name>A0A0D2WW20_CAPO3</name>
<reference evidence="4" key="1">
    <citation type="submission" date="2011-02" db="EMBL/GenBank/DDBJ databases">
        <title>The Genome Sequence of Capsaspora owczarzaki ATCC 30864.</title>
        <authorList>
            <person name="Russ C."/>
            <person name="Cuomo C."/>
            <person name="Burger G."/>
            <person name="Gray M.W."/>
            <person name="Holland P.W.H."/>
            <person name="King N."/>
            <person name="Lang F.B.F."/>
            <person name="Roger A.J."/>
            <person name="Ruiz-Trillo I."/>
            <person name="Young S.K."/>
            <person name="Zeng Q."/>
            <person name="Gargeya S."/>
            <person name="Alvarado L."/>
            <person name="Berlin A."/>
            <person name="Chapman S.B."/>
            <person name="Chen Z."/>
            <person name="Freedman E."/>
            <person name="Gellesch M."/>
            <person name="Goldberg J."/>
            <person name="Griggs A."/>
            <person name="Gujja S."/>
            <person name="Heilman E."/>
            <person name="Heiman D."/>
            <person name="Howarth C."/>
            <person name="Mehta T."/>
            <person name="Neiman D."/>
            <person name="Pearson M."/>
            <person name="Roberts A."/>
            <person name="Saif S."/>
            <person name="Shea T."/>
            <person name="Shenoy N."/>
            <person name="Sisk P."/>
            <person name="Stolte C."/>
            <person name="Sykes S."/>
            <person name="White J."/>
            <person name="Yandava C."/>
            <person name="Haas B."/>
            <person name="Nusbaum C."/>
            <person name="Birren B."/>
        </authorList>
    </citation>
    <scope>NUCLEOTIDE SEQUENCE</scope>
    <source>
        <strain evidence="4">ATCC 30864</strain>
    </source>
</reference>
<protein>
    <submittedName>
        <fullName evidence="3">Uncharacterized protein</fullName>
    </submittedName>
</protein>
<dbReference type="InParanoid" id="A0A0D2WW20"/>
<evidence type="ECO:0000256" key="2">
    <source>
        <dbReference type="SAM" id="Phobius"/>
    </source>
</evidence>
<keyword evidence="2" id="KW-0472">Membrane</keyword>
<dbReference type="EMBL" id="KE346373">
    <property type="protein sequence ID" value="KJE97095.1"/>
    <property type="molecule type" value="Genomic_DNA"/>
</dbReference>
<feature type="compositionally biased region" description="Basic residues" evidence="1">
    <location>
        <begin position="48"/>
        <end position="58"/>
    </location>
</feature>
<evidence type="ECO:0000313" key="4">
    <source>
        <dbReference type="Proteomes" id="UP000008743"/>
    </source>
</evidence>
<keyword evidence="2" id="KW-0812">Transmembrane</keyword>
<evidence type="ECO:0000313" key="3">
    <source>
        <dbReference type="EMBL" id="KJE97095.1"/>
    </source>
</evidence>